<feature type="compositionally biased region" description="Basic and acidic residues" evidence="1">
    <location>
        <begin position="136"/>
        <end position="169"/>
    </location>
</feature>
<feature type="compositionally biased region" description="Basic and acidic residues" evidence="1">
    <location>
        <begin position="27"/>
        <end position="36"/>
    </location>
</feature>
<evidence type="ECO:0000313" key="3">
    <source>
        <dbReference type="Proteomes" id="UP000789342"/>
    </source>
</evidence>
<dbReference type="GO" id="GO:0000447">
    <property type="term" value="P:endonucleolytic cleavage in ITS1 to separate SSU-rRNA from 5.8S rRNA and LSU-rRNA from tricistronic rRNA transcript (SSU-rRNA, 5.8S rRNA, LSU-rRNA)"/>
    <property type="evidence" value="ECO:0007669"/>
    <property type="project" value="TreeGrafter"/>
</dbReference>
<accession>A0A9N9N8R0</accession>
<evidence type="ECO:0000256" key="1">
    <source>
        <dbReference type="SAM" id="MobiDB-lite"/>
    </source>
</evidence>
<gene>
    <name evidence="2" type="ORF">AMORRO_LOCUS12785</name>
</gene>
<dbReference type="InterPro" id="IPR018034">
    <property type="entry name" value="Kri1"/>
</dbReference>
<reference evidence="2" key="1">
    <citation type="submission" date="2021-06" db="EMBL/GenBank/DDBJ databases">
        <authorList>
            <person name="Kallberg Y."/>
            <person name="Tangrot J."/>
            <person name="Rosling A."/>
        </authorList>
    </citation>
    <scope>NUCLEOTIDE SEQUENCE</scope>
    <source>
        <strain evidence="2">CL551</strain>
    </source>
</reference>
<sequence>MDVDEISTITINTDYAKKYEERKRNEELSKLKEKYGDVNFDSSEDEESTSEEEDEFGELITPEVDAQIMKTIAAIRSKDPKLYDSQSNFFADEEVQKARQRWTYKKQEKKSEGKPVHLKDYHRQLLLENGGVIDETDNKSETTINLKDRNRQNDDMSNEENQKVDKPEKKKVWLTTLDEEQKLKNEFNAAVSEFGFATEVEDNDDFLVQ</sequence>
<feature type="region of interest" description="Disordered" evidence="1">
    <location>
        <begin position="27"/>
        <end position="62"/>
    </location>
</feature>
<dbReference type="AlphaFoldDB" id="A0A9N9N8R0"/>
<name>A0A9N9N8R0_9GLOM</name>
<dbReference type="GO" id="GO:0005730">
    <property type="term" value="C:nucleolus"/>
    <property type="evidence" value="ECO:0007669"/>
    <property type="project" value="TreeGrafter"/>
</dbReference>
<feature type="region of interest" description="Disordered" evidence="1">
    <location>
        <begin position="130"/>
        <end position="169"/>
    </location>
</feature>
<feature type="non-terminal residue" evidence="2">
    <location>
        <position position="1"/>
    </location>
</feature>
<keyword evidence="3" id="KW-1185">Reference proteome</keyword>
<proteinExistence type="predicted"/>
<dbReference type="Proteomes" id="UP000789342">
    <property type="component" value="Unassembled WGS sequence"/>
</dbReference>
<comment type="caution">
    <text evidence="2">The sequence shown here is derived from an EMBL/GenBank/DDBJ whole genome shotgun (WGS) entry which is preliminary data.</text>
</comment>
<dbReference type="PANTHER" id="PTHR14490:SF5">
    <property type="entry name" value="PROTEIN KRI1 HOMOLOG"/>
    <property type="match status" value="1"/>
</dbReference>
<dbReference type="PANTHER" id="PTHR14490">
    <property type="entry name" value="ZINC FINGER, ZZ TYPE"/>
    <property type="match status" value="1"/>
</dbReference>
<evidence type="ECO:0000313" key="2">
    <source>
        <dbReference type="EMBL" id="CAG8712533.1"/>
    </source>
</evidence>
<dbReference type="EMBL" id="CAJVPV010019822">
    <property type="protein sequence ID" value="CAG8712533.1"/>
    <property type="molecule type" value="Genomic_DNA"/>
</dbReference>
<protein>
    <submittedName>
        <fullName evidence="2">14774_t:CDS:1</fullName>
    </submittedName>
</protein>
<dbReference type="OrthoDB" id="10252032at2759"/>
<dbReference type="GO" id="GO:0030686">
    <property type="term" value="C:90S preribosome"/>
    <property type="evidence" value="ECO:0007669"/>
    <property type="project" value="TreeGrafter"/>
</dbReference>
<organism evidence="2 3">
    <name type="scientific">Acaulospora morrowiae</name>
    <dbReference type="NCBI Taxonomy" id="94023"/>
    <lineage>
        <taxon>Eukaryota</taxon>
        <taxon>Fungi</taxon>
        <taxon>Fungi incertae sedis</taxon>
        <taxon>Mucoromycota</taxon>
        <taxon>Glomeromycotina</taxon>
        <taxon>Glomeromycetes</taxon>
        <taxon>Diversisporales</taxon>
        <taxon>Acaulosporaceae</taxon>
        <taxon>Acaulospora</taxon>
    </lineage>
</organism>
<feature type="compositionally biased region" description="Acidic residues" evidence="1">
    <location>
        <begin position="42"/>
        <end position="57"/>
    </location>
</feature>